<protein>
    <recommendedName>
        <fullName evidence="10">RING-type domain-containing protein</fullName>
    </recommendedName>
</protein>
<dbReference type="InterPro" id="IPR043136">
    <property type="entry name" value="B30.2/SPRY_sf"/>
</dbReference>
<evidence type="ECO:0000313" key="9">
    <source>
        <dbReference type="Proteomes" id="UP001448207"/>
    </source>
</evidence>
<dbReference type="PROSITE" id="PS50089">
    <property type="entry name" value="ZF_RING_2"/>
    <property type="match status" value="1"/>
</dbReference>
<dbReference type="InterPro" id="IPR045129">
    <property type="entry name" value="RNF123/RKP/RSPRY1"/>
</dbReference>
<feature type="region of interest" description="Disordered" evidence="5">
    <location>
        <begin position="652"/>
        <end position="679"/>
    </location>
</feature>
<feature type="domain" description="RING-type" evidence="6">
    <location>
        <begin position="685"/>
        <end position="720"/>
    </location>
</feature>
<reference evidence="8 9" key="1">
    <citation type="submission" date="2024-04" db="EMBL/GenBank/DDBJ databases">
        <title>Symmetric and asymmetric DNA N6-adenine methylation regulates different biological responses in Mucorales.</title>
        <authorList>
            <consortium name="Lawrence Berkeley National Laboratory"/>
            <person name="Lax C."/>
            <person name="Mondo S.J."/>
            <person name="Osorio-Concepcion M."/>
            <person name="Muszewska A."/>
            <person name="Corrochano-Luque M."/>
            <person name="Gutierrez G."/>
            <person name="Riley R."/>
            <person name="Lipzen A."/>
            <person name="Guo J."/>
            <person name="Hundley H."/>
            <person name="Amirebrahimi M."/>
            <person name="Ng V."/>
            <person name="Lorenzo-Gutierrez D."/>
            <person name="Binder U."/>
            <person name="Yang J."/>
            <person name="Song Y."/>
            <person name="Canovas D."/>
            <person name="Navarro E."/>
            <person name="Freitag M."/>
            <person name="Gabaldon T."/>
            <person name="Grigoriev I.V."/>
            <person name="Corrochano L.M."/>
            <person name="Nicolas F.E."/>
            <person name="Garre V."/>
        </authorList>
    </citation>
    <scope>NUCLEOTIDE SEQUENCE [LARGE SCALE GENOMIC DNA]</scope>
    <source>
        <strain evidence="8 9">L51</strain>
    </source>
</reference>
<evidence type="ECO:0000256" key="2">
    <source>
        <dbReference type="ARBA" id="ARBA00022771"/>
    </source>
</evidence>
<dbReference type="InterPro" id="IPR003877">
    <property type="entry name" value="SPRY_dom"/>
</dbReference>
<evidence type="ECO:0000313" key="8">
    <source>
        <dbReference type="EMBL" id="KAL0078461.1"/>
    </source>
</evidence>
<organism evidence="8 9">
    <name type="scientific">Phycomyces blakesleeanus</name>
    <dbReference type="NCBI Taxonomy" id="4837"/>
    <lineage>
        <taxon>Eukaryota</taxon>
        <taxon>Fungi</taxon>
        <taxon>Fungi incertae sedis</taxon>
        <taxon>Mucoromycota</taxon>
        <taxon>Mucoromycotina</taxon>
        <taxon>Mucoromycetes</taxon>
        <taxon>Mucorales</taxon>
        <taxon>Phycomycetaceae</taxon>
        <taxon>Phycomyces</taxon>
    </lineage>
</organism>
<dbReference type="Proteomes" id="UP001448207">
    <property type="component" value="Unassembled WGS sequence"/>
</dbReference>
<proteinExistence type="predicted"/>
<dbReference type="InterPro" id="IPR013320">
    <property type="entry name" value="ConA-like_dom_sf"/>
</dbReference>
<dbReference type="PANTHER" id="PTHR13363">
    <property type="entry name" value="RING FINGER AND SRY DOMAIN-CONTAINING"/>
    <property type="match status" value="1"/>
</dbReference>
<dbReference type="EMBL" id="JBCLYO010000025">
    <property type="protein sequence ID" value="KAL0078461.1"/>
    <property type="molecule type" value="Genomic_DNA"/>
</dbReference>
<dbReference type="SMART" id="SM00449">
    <property type="entry name" value="SPRY"/>
    <property type="match status" value="1"/>
</dbReference>
<evidence type="ECO:0000259" key="6">
    <source>
        <dbReference type="PROSITE" id="PS50089"/>
    </source>
</evidence>
<evidence type="ECO:0000256" key="3">
    <source>
        <dbReference type="ARBA" id="ARBA00022833"/>
    </source>
</evidence>
<keyword evidence="2 4" id="KW-0863">Zinc-finger</keyword>
<dbReference type="Gene3D" id="3.30.40.10">
    <property type="entry name" value="Zinc/RING finger domain, C3HC4 (zinc finger)"/>
    <property type="match status" value="1"/>
</dbReference>
<accession>A0ABR3ARP8</accession>
<evidence type="ECO:0000259" key="7">
    <source>
        <dbReference type="PROSITE" id="PS50188"/>
    </source>
</evidence>
<feature type="compositionally biased region" description="Polar residues" evidence="5">
    <location>
        <begin position="179"/>
        <end position="189"/>
    </location>
</feature>
<name>A0ABR3ARP8_PHYBL</name>
<evidence type="ECO:0008006" key="10">
    <source>
        <dbReference type="Google" id="ProtNLM"/>
    </source>
</evidence>
<dbReference type="Gene3D" id="2.60.120.920">
    <property type="match status" value="1"/>
</dbReference>
<dbReference type="InterPro" id="IPR001841">
    <property type="entry name" value="Znf_RING"/>
</dbReference>
<evidence type="ECO:0000256" key="5">
    <source>
        <dbReference type="SAM" id="MobiDB-lite"/>
    </source>
</evidence>
<sequence length="745" mass="83277">MSSIDGTLPTISVRLTRTIERSWKKVITIAQNQVDESTQETTRRVSIGRRRVNNPFQETRQTQQGPRPTVSEEEGFRLPSLSQYDRERQMVQSLETLFGLACDSSGYIAFISTMVNSLSPESPVSLAFLSHIIDRASLHSKSTMFLVSPVIISQLKPPRRIHQYMMTLISGYDRSSSLVTDSNTDQEPTSPLPSRWKRPSRTSTRSDSAKGKSANTTSKLNATIIWSLLAEKFAGDMCLSIWKDEVGELLFQLLADPEEDLKVRLFTLLALEKFAITGKTIYFNLSKYISDAEDSNLTKISKEAEGSKSVSPLFSATYCFDRGCIPPEGPLRDSWIKYSQLAHCARWSFDNIFEKALPAMCSWNISTLNIMMNPFDCTPHLKIGGNCLEIRNDRPNFESVRGTASVKAGKWYYETLLLSGGIMQIGWATKNCRFSPEEGHGVGDDCNGFAFDTYRTAVWANGSAVYPPTRKKRRCKAGDVVGSFLDLDNGLCSFFINGRDIGLTIEFERPNWPTENDASVTSNNLLLEIPQNSSVTLSSGRSFKSRAFRSVPQPKSPSPQPKTVKCLGLYPAISMTTHQHALLNFGDRPWMFPPPLRAKFKGMNDAGMPDKIFRRRVNGYIKRNQSALMSRSLYRPPTPDLQQKGDVHDKFLPENVSSSSISSSDLDSENAENQESEDDWDGPLCTICFSEPKNILFMPCRHGGVGKECAKFLEICPLCRADITRRVTIDSATLSEADSQITLIA</sequence>
<dbReference type="SUPFAM" id="SSF57850">
    <property type="entry name" value="RING/U-box"/>
    <property type="match status" value="1"/>
</dbReference>
<dbReference type="InterPro" id="IPR001870">
    <property type="entry name" value="B30.2/SPRY"/>
</dbReference>
<feature type="region of interest" description="Disordered" evidence="5">
    <location>
        <begin position="37"/>
        <end position="76"/>
    </location>
</feature>
<keyword evidence="9" id="KW-1185">Reference proteome</keyword>
<dbReference type="PROSITE" id="PS50188">
    <property type="entry name" value="B302_SPRY"/>
    <property type="match status" value="1"/>
</dbReference>
<gene>
    <name evidence="8" type="ORF">J3Q64DRAFT_1683397</name>
</gene>
<keyword evidence="3" id="KW-0862">Zinc</keyword>
<feature type="compositionally biased region" description="Acidic residues" evidence="5">
    <location>
        <begin position="666"/>
        <end position="679"/>
    </location>
</feature>
<comment type="caution">
    <text evidence="8">The sequence shown here is derived from an EMBL/GenBank/DDBJ whole genome shotgun (WGS) entry which is preliminary data.</text>
</comment>
<dbReference type="InterPro" id="IPR013083">
    <property type="entry name" value="Znf_RING/FYVE/PHD"/>
</dbReference>
<dbReference type="SUPFAM" id="SSF49899">
    <property type="entry name" value="Concanavalin A-like lectins/glucanases"/>
    <property type="match status" value="1"/>
</dbReference>
<feature type="compositionally biased region" description="Polar residues" evidence="5">
    <location>
        <begin position="54"/>
        <end position="66"/>
    </location>
</feature>
<feature type="domain" description="B30.2/SPRY" evidence="7">
    <location>
        <begin position="350"/>
        <end position="534"/>
    </location>
</feature>
<dbReference type="Pfam" id="PF13920">
    <property type="entry name" value="zf-C3HC4_3"/>
    <property type="match status" value="1"/>
</dbReference>
<feature type="region of interest" description="Disordered" evidence="5">
    <location>
        <begin position="179"/>
        <end position="214"/>
    </location>
</feature>
<keyword evidence="1" id="KW-0479">Metal-binding</keyword>
<evidence type="ECO:0000256" key="1">
    <source>
        <dbReference type="ARBA" id="ARBA00022723"/>
    </source>
</evidence>
<dbReference type="Pfam" id="PF00622">
    <property type="entry name" value="SPRY"/>
    <property type="match status" value="1"/>
</dbReference>
<evidence type="ECO:0000256" key="4">
    <source>
        <dbReference type="PROSITE-ProRule" id="PRU00175"/>
    </source>
</evidence>
<dbReference type="PANTHER" id="PTHR13363:SF5">
    <property type="entry name" value="E3 UBIQUITIN-PROTEIN LIGASE RNF123"/>
    <property type="match status" value="1"/>
</dbReference>